<dbReference type="InterPro" id="IPR045307">
    <property type="entry name" value="ADCK1_dom"/>
</dbReference>
<evidence type="ECO:0000256" key="1">
    <source>
        <dbReference type="ARBA" id="ARBA00009670"/>
    </source>
</evidence>
<dbReference type="CDD" id="cd13969">
    <property type="entry name" value="ADCK1-like"/>
    <property type="match status" value="1"/>
</dbReference>
<dbReference type="PANTHER" id="PTHR43173:SF19">
    <property type="entry name" value="AARF DOMAIN-CONTAINING PROTEIN KINASE 1"/>
    <property type="match status" value="1"/>
</dbReference>
<evidence type="ECO:0000259" key="2">
    <source>
        <dbReference type="Pfam" id="PF03109"/>
    </source>
</evidence>
<keyword evidence="3" id="KW-0418">Kinase</keyword>
<dbReference type="AlphaFoldDB" id="A0A423SRH5"/>
<dbReference type="InterPro" id="IPR051130">
    <property type="entry name" value="Mito_struct-func_regulator"/>
</dbReference>
<dbReference type="GO" id="GO:0005743">
    <property type="term" value="C:mitochondrial inner membrane"/>
    <property type="evidence" value="ECO:0007669"/>
    <property type="project" value="TreeGrafter"/>
</dbReference>
<dbReference type="Gene3D" id="1.10.510.10">
    <property type="entry name" value="Transferase(Phosphotransferase) domain 1"/>
    <property type="match status" value="1"/>
</dbReference>
<dbReference type="Pfam" id="PF03109">
    <property type="entry name" value="ABC1"/>
    <property type="match status" value="1"/>
</dbReference>
<evidence type="ECO:0000313" key="3">
    <source>
        <dbReference type="EMBL" id="ROT66801.1"/>
    </source>
</evidence>
<dbReference type="EMBL" id="QCYY01002885">
    <property type="protein sequence ID" value="ROT66801.1"/>
    <property type="molecule type" value="Genomic_DNA"/>
</dbReference>
<protein>
    <submittedName>
        <fullName evidence="3">Uncharacterized aarF domain-containing protein kinase 1-like</fullName>
    </submittedName>
</protein>
<keyword evidence="3" id="KW-0808">Transferase</keyword>
<feature type="domain" description="ABC1 atypical kinase-like" evidence="2">
    <location>
        <begin position="27"/>
        <end position="218"/>
    </location>
</feature>
<dbReference type="OrthoDB" id="427480at2759"/>
<name>A0A423SRH5_PENVA</name>
<dbReference type="GO" id="GO:0007005">
    <property type="term" value="P:mitochondrion organization"/>
    <property type="evidence" value="ECO:0007669"/>
    <property type="project" value="TreeGrafter"/>
</dbReference>
<organism evidence="3 4">
    <name type="scientific">Penaeus vannamei</name>
    <name type="common">Whiteleg shrimp</name>
    <name type="synonym">Litopenaeus vannamei</name>
    <dbReference type="NCBI Taxonomy" id="6689"/>
    <lineage>
        <taxon>Eukaryota</taxon>
        <taxon>Metazoa</taxon>
        <taxon>Ecdysozoa</taxon>
        <taxon>Arthropoda</taxon>
        <taxon>Crustacea</taxon>
        <taxon>Multicrustacea</taxon>
        <taxon>Malacostraca</taxon>
        <taxon>Eumalacostraca</taxon>
        <taxon>Eucarida</taxon>
        <taxon>Decapoda</taxon>
        <taxon>Dendrobranchiata</taxon>
        <taxon>Penaeoidea</taxon>
        <taxon>Penaeidae</taxon>
        <taxon>Penaeus</taxon>
    </lineage>
</organism>
<dbReference type="GO" id="GO:0055088">
    <property type="term" value="P:lipid homeostasis"/>
    <property type="evidence" value="ECO:0007669"/>
    <property type="project" value="TreeGrafter"/>
</dbReference>
<keyword evidence="4" id="KW-1185">Reference proteome</keyword>
<dbReference type="InterPro" id="IPR011009">
    <property type="entry name" value="Kinase-like_dom_sf"/>
</dbReference>
<dbReference type="STRING" id="6689.A0A423SRH5"/>
<dbReference type="Proteomes" id="UP000283509">
    <property type="component" value="Unassembled WGS sequence"/>
</dbReference>
<dbReference type="SUPFAM" id="SSF56112">
    <property type="entry name" value="Protein kinase-like (PK-like)"/>
    <property type="match status" value="1"/>
</dbReference>
<gene>
    <name evidence="3" type="ORF">C7M84_015144</name>
</gene>
<accession>A0A423SRH5</accession>
<reference evidence="3 4" key="1">
    <citation type="submission" date="2018-04" db="EMBL/GenBank/DDBJ databases">
        <authorList>
            <person name="Zhang X."/>
            <person name="Yuan J."/>
            <person name="Li F."/>
            <person name="Xiang J."/>
        </authorList>
    </citation>
    <scope>NUCLEOTIDE SEQUENCE [LARGE SCALE GENOMIC DNA]</scope>
    <source>
        <tissue evidence="3">Muscle</tissue>
    </source>
</reference>
<evidence type="ECO:0000313" key="4">
    <source>
        <dbReference type="Proteomes" id="UP000283509"/>
    </source>
</evidence>
<sequence>MMKLVVIIYYRSSFPGPSSQSEVNRWREVAVKVQHPSVKAHADIDMKGMELLVNVVAQIFPDFSFKWLVEEMKKNLPKELDFCYEARNAEEVARQFYHFPWLKIPSIDWNLTTSRVLVMEFCQGGQVNDRNYMTEHGINTREVSEKISKLYSEMIFVNGYVHCDPHPGNVLVKKNGNSAEIVLLDHGLYTNLTNDFRVTYSKFWLSILNADLKEVQKYGEQLGVGELFGLFAAWSLLAHGTLYPEGLTKRRGLQMSKMRLRQMQLNTCQKYQPC</sequence>
<comment type="similarity">
    <text evidence="1">Belongs to the protein kinase superfamily. ADCK protein kinase family.</text>
</comment>
<comment type="caution">
    <text evidence="3">The sequence shown here is derived from an EMBL/GenBank/DDBJ whole genome shotgun (WGS) entry which is preliminary data.</text>
</comment>
<dbReference type="PANTHER" id="PTHR43173">
    <property type="entry name" value="ABC1 FAMILY PROTEIN"/>
    <property type="match status" value="1"/>
</dbReference>
<dbReference type="GO" id="GO:0016301">
    <property type="term" value="F:kinase activity"/>
    <property type="evidence" value="ECO:0007669"/>
    <property type="project" value="UniProtKB-KW"/>
</dbReference>
<dbReference type="InterPro" id="IPR004147">
    <property type="entry name" value="ABC1_dom"/>
</dbReference>
<proteinExistence type="inferred from homology"/>
<reference evidence="3 4" key="2">
    <citation type="submission" date="2019-01" db="EMBL/GenBank/DDBJ databases">
        <title>The decoding of complex shrimp genome reveals the adaptation for benthos swimmer, frequently molting mechanism and breeding impact on genome.</title>
        <authorList>
            <person name="Sun Y."/>
            <person name="Gao Y."/>
            <person name="Yu Y."/>
        </authorList>
    </citation>
    <scope>NUCLEOTIDE SEQUENCE [LARGE SCALE GENOMIC DNA]</scope>
    <source>
        <tissue evidence="3">Muscle</tissue>
    </source>
</reference>